<dbReference type="SMART" id="SM00530">
    <property type="entry name" value="HTH_XRE"/>
    <property type="match status" value="1"/>
</dbReference>
<dbReference type="Proteomes" id="UP001204562">
    <property type="component" value="Unassembled WGS sequence"/>
</dbReference>
<dbReference type="CDD" id="cd00093">
    <property type="entry name" value="HTH_XRE"/>
    <property type="match status" value="1"/>
</dbReference>
<accession>A0AAW5JLY4</accession>
<dbReference type="InterPro" id="IPR010982">
    <property type="entry name" value="Lambda_DNA-bd_dom_sf"/>
</dbReference>
<gene>
    <name evidence="2" type="ORF">NE579_05015</name>
</gene>
<dbReference type="GO" id="GO:0003677">
    <property type="term" value="F:DNA binding"/>
    <property type="evidence" value="ECO:0007669"/>
    <property type="project" value="InterPro"/>
</dbReference>
<proteinExistence type="predicted"/>
<dbReference type="Gene3D" id="1.10.260.40">
    <property type="entry name" value="lambda repressor-like DNA-binding domains"/>
    <property type="match status" value="1"/>
</dbReference>
<dbReference type="Pfam" id="PF13560">
    <property type="entry name" value="HTH_31"/>
    <property type="match status" value="1"/>
</dbReference>
<dbReference type="SUPFAM" id="SSF47413">
    <property type="entry name" value="lambda repressor-like DNA-binding domains"/>
    <property type="match status" value="1"/>
</dbReference>
<protein>
    <submittedName>
        <fullName evidence="2">Helix-turn-helix domain-containing protein</fullName>
    </submittedName>
</protein>
<name>A0AAW5JLY4_9FIRM</name>
<organism evidence="2 3">
    <name type="scientific">Intestinimonas massiliensis</name>
    <name type="common">ex Afouda et al. 2020</name>
    <dbReference type="NCBI Taxonomy" id="1673721"/>
    <lineage>
        <taxon>Bacteria</taxon>
        <taxon>Bacillati</taxon>
        <taxon>Bacillota</taxon>
        <taxon>Clostridia</taxon>
        <taxon>Eubacteriales</taxon>
        <taxon>Intestinimonas</taxon>
    </lineage>
</organism>
<dbReference type="InterPro" id="IPR001387">
    <property type="entry name" value="Cro/C1-type_HTH"/>
</dbReference>
<comment type="caution">
    <text evidence="2">The sequence shown here is derived from an EMBL/GenBank/DDBJ whole genome shotgun (WGS) entry which is preliminary data.</text>
</comment>
<feature type="domain" description="HTH cro/C1-type" evidence="1">
    <location>
        <begin position="7"/>
        <end position="62"/>
    </location>
</feature>
<dbReference type="RefSeq" id="WP_256303459.1">
    <property type="nucleotide sequence ID" value="NZ_JANFYS010000007.1"/>
</dbReference>
<reference evidence="2" key="1">
    <citation type="submission" date="2022-06" db="EMBL/GenBank/DDBJ databases">
        <title>Isolation of gut microbiota from human fecal samples.</title>
        <authorList>
            <person name="Pamer E.G."/>
            <person name="Barat B."/>
            <person name="Waligurski E."/>
            <person name="Medina S."/>
            <person name="Paddock L."/>
            <person name="Mostad J."/>
        </authorList>
    </citation>
    <scope>NUCLEOTIDE SEQUENCE</scope>
    <source>
        <strain evidence="2">DFI.9.91</strain>
    </source>
</reference>
<evidence type="ECO:0000259" key="1">
    <source>
        <dbReference type="PROSITE" id="PS50943"/>
    </source>
</evidence>
<dbReference type="PROSITE" id="PS50943">
    <property type="entry name" value="HTH_CROC1"/>
    <property type="match status" value="1"/>
</dbReference>
<sequence length="151" mass="17466">MTFGAFISTRRKEAKLNLRDTAKHLGISNGYLCDIEQGRRPAPEGAFVERISSFLELDKQEHEMLLDLAADSRQTVPADLPDYIRQHDIVRAALRVAKEVDATDEEWKAFMERSVFYDRKREAIFLLSLCLFGYAVPELQEELEMPRLYPD</sequence>
<evidence type="ECO:0000313" key="2">
    <source>
        <dbReference type="EMBL" id="MCQ4769830.1"/>
    </source>
</evidence>
<evidence type="ECO:0000313" key="3">
    <source>
        <dbReference type="Proteomes" id="UP001204562"/>
    </source>
</evidence>
<dbReference type="AlphaFoldDB" id="A0AAW5JLY4"/>
<dbReference type="EMBL" id="JANFYS010000007">
    <property type="protein sequence ID" value="MCQ4769830.1"/>
    <property type="molecule type" value="Genomic_DNA"/>
</dbReference>